<reference evidence="1" key="1">
    <citation type="submission" date="2023-04" db="EMBL/GenBank/DDBJ databases">
        <title>Candida boidinii NBRC 1967.</title>
        <authorList>
            <person name="Ichikawa N."/>
            <person name="Sato H."/>
            <person name="Tonouchi N."/>
        </authorList>
    </citation>
    <scope>NUCLEOTIDE SEQUENCE</scope>
    <source>
        <strain evidence="1">NBRC 1967</strain>
    </source>
</reference>
<sequence>MLRSFSKSLNSRARLLNSNSSSIARNLINKKINTIPIRSLASSTGGFDTFLQSNNANYIDEMYEAWTKDPKSVHVSWDAYFKNMNGNVPASHAFIAPPTLIPAGGAASVIPTTSMGEEDILTHLKAQLLVRAYQVRGHHKAHIDPLGISFEKSL</sequence>
<name>A0ACB5U722_CANBO</name>
<evidence type="ECO:0000313" key="1">
    <source>
        <dbReference type="EMBL" id="GMF03170.1"/>
    </source>
</evidence>
<organism evidence="1 2">
    <name type="scientific">Candida boidinii</name>
    <name type="common">Yeast</name>
    <dbReference type="NCBI Taxonomy" id="5477"/>
    <lineage>
        <taxon>Eukaryota</taxon>
        <taxon>Fungi</taxon>
        <taxon>Dikarya</taxon>
        <taxon>Ascomycota</taxon>
        <taxon>Saccharomycotina</taxon>
        <taxon>Pichiomycetes</taxon>
        <taxon>Pichiales</taxon>
        <taxon>Pichiaceae</taxon>
        <taxon>Ogataea</taxon>
        <taxon>Ogataea/Candida clade</taxon>
    </lineage>
</organism>
<protein>
    <submittedName>
        <fullName evidence="1">Unnamed protein product</fullName>
    </submittedName>
</protein>
<accession>A0ACB5U722</accession>
<comment type="caution">
    <text evidence="1">The sequence shown here is derived from an EMBL/GenBank/DDBJ whole genome shotgun (WGS) entry which is preliminary data.</text>
</comment>
<gene>
    <name evidence="1" type="ORF">Cboi01_000626700</name>
</gene>
<keyword evidence="2" id="KW-1185">Reference proteome</keyword>
<dbReference type="Proteomes" id="UP001165101">
    <property type="component" value="Unassembled WGS sequence"/>
</dbReference>
<dbReference type="EMBL" id="BSXV01005980">
    <property type="protein sequence ID" value="GMF03170.1"/>
    <property type="molecule type" value="Genomic_DNA"/>
</dbReference>
<evidence type="ECO:0000313" key="2">
    <source>
        <dbReference type="Proteomes" id="UP001165101"/>
    </source>
</evidence>
<proteinExistence type="predicted"/>